<dbReference type="GO" id="GO:0043138">
    <property type="term" value="F:3'-5' DNA helicase activity"/>
    <property type="evidence" value="ECO:0007669"/>
    <property type="project" value="TreeGrafter"/>
</dbReference>
<evidence type="ECO:0000256" key="1">
    <source>
        <dbReference type="SAM" id="Phobius"/>
    </source>
</evidence>
<dbReference type="GeneID" id="33561495"/>
<keyword evidence="3" id="KW-1185">Reference proteome</keyword>
<dbReference type="InParanoid" id="A0A1Y2GD72"/>
<keyword evidence="1" id="KW-1133">Transmembrane helix</keyword>
<feature type="transmembrane region" description="Helical" evidence="1">
    <location>
        <begin position="45"/>
        <end position="62"/>
    </location>
</feature>
<dbReference type="EMBL" id="MCFF01000041">
    <property type="protein sequence ID" value="ORZ07540.1"/>
    <property type="molecule type" value="Genomic_DNA"/>
</dbReference>
<name>A0A1Y2GD72_9FUNG</name>
<dbReference type="GO" id="GO:0016787">
    <property type="term" value="F:hydrolase activity"/>
    <property type="evidence" value="ECO:0007669"/>
    <property type="project" value="UniProtKB-KW"/>
</dbReference>
<dbReference type="Gene3D" id="3.40.50.300">
    <property type="entry name" value="P-loop containing nucleotide triphosphate hydrolases"/>
    <property type="match status" value="2"/>
</dbReference>
<dbReference type="SUPFAM" id="SSF52540">
    <property type="entry name" value="P-loop containing nucleoside triphosphate hydrolases"/>
    <property type="match status" value="1"/>
</dbReference>
<dbReference type="GO" id="GO:0003677">
    <property type="term" value="F:DNA binding"/>
    <property type="evidence" value="ECO:0007669"/>
    <property type="project" value="InterPro"/>
</dbReference>
<dbReference type="GO" id="GO:0000725">
    <property type="term" value="P:recombinational repair"/>
    <property type="evidence" value="ECO:0007669"/>
    <property type="project" value="TreeGrafter"/>
</dbReference>
<dbReference type="PANTHER" id="PTHR11070:SF2">
    <property type="entry name" value="ATP-DEPENDENT DNA HELICASE SRS2"/>
    <property type="match status" value="1"/>
</dbReference>
<keyword evidence="1" id="KW-0812">Transmembrane</keyword>
<dbReference type="PANTHER" id="PTHR11070">
    <property type="entry name" value="UVRD / RECB / PCRA DNA HELICASE FAMILY MEMBER"/>
    <property type="match status" value="1"/>
</dbReference>
<dbReference type="OrthoDB" id="2426521at2759"/>
<keyword evidence="1" id="KW-0472">Membrane</keyword>
<dbReference type="STRING" id="64571.A0A1Y2GD72"/>
<dbReference type="Proteomes" id="UP000193648">
    <property type="component" value="Unassembled WGS sequence"/>
</dbReference>
<sequence>MVDSKIPQGIHILEYVVQTLASGDFDAGKGGSTTRPLFRKQKGTALFFVTTVCGTVYLAWTVKVYGQCQAIELLGIGGKTFVEKRVWPLLRRDIEEQPEWKLPASMSLWSSGASVDLSKDMPEDTSLLYVPADIDVPANDALVDVSENAHLLIDQSHIKAMSFMRSRPTMVLGGGGTGKTECMLDMIEQQLDTGTGFDNMQLYVGATDSLANWSSMRLLKRETITEEGFRMVSFTSLPSLLAKLYMSNNTIRGRLFVDRNIFRSEYMDVMPKMVRSIGADELYDAIHAHMDIEAEGGVSSLRPEYKKARKVYESVKASRGHIDAYDLHTLVKQDPQRLVAMASKIARIYLDEVQDISWTMWSVIEIMLSARTSSVVCAGDFTQRLTPGISINGIKTLIYKHLPKSMEIVRYKINYRSDPSIISLANRIQSYTHMREHAMEPSPYTQETSNSVTLVEIQDIEHENVADVLRYIGVPSNNYRAAIVTTSSWAHRLRETLGKSHNVFSAYECKGLEFDLVVCWDLFNPSMGIKAPILKRSIEAAALNKGNIDEYENFEIYLNHLYITVTRARKHLIMVVPPCERSSIMIKALGIDDIVYYSEVRERGPLPEITIPIDELSAPDDLRMAIVMRERGLLQQALNVFEQNGDAVQAGFTRALIHRKQHRLRGEHREIQLCISECYGVIEALKQSTDSVLKIEDVKLLLAQALVVDKQYAEACLLYEDLEMEDELVACLIEAVESKSGDVMRIRYLIPEKAVAIWEHFKDNNRYARFVVALMLAFEPPSVDLVQSMISHIPSKAGLIMMHNSLVEVDESVFPTWDVFRKRKLSQMGSGSEESELTFLEWSLLRRLDGQHSNEDLVYIISTGCLPKFQSSMACLFVGPRNSKTTELLSLHIQSGAMLKAYRSLEMPLKHVATKMRELSCPLTDFMALHSQIPSEEESRVHLLAEAYKTHMLKMRGSEHQLTLFRWCAKMSGGMNIIEMICTMLKEDKQMLLGIYSPDNTVNATQRALLRVLSERYL</sequence>
<dbReference type="GO" id="GO:0005524">
    <property type="term" value="F:ATP binding"/>
    <property type="evidence" value="ECO:0007669"/>
    <property type="project" value="InterPro"/>
</dbReference>
<evidence type="ECO:0000313" key="3">
    <source>
        <dbReference type="Proteomes" id="UP000193648"/>
    </source>
</evidence>
<dbReference type="RefSeq" id="XP_021878047.1">
    <property type="nucleotide sequence ID" value="XM_022019650.1"/>
</dbReference>
<organism evidence="2 3">
    <name type="scientific">Lobosporangium transversale</name>
    <dbReference type="NCBI Taxonomy" id="64571"/>
    <lineage>
        <taxon>Eukaryota</taxon>
        <taxon>Fungi</taxon>
        <taxon>Fungi incertae sedis</taxon>
        <taxon>Mucoromycota</taxon>
        <taxon>Mortierellomycotina</taxon>
        <taxon>Mortierellomycetes</taxon>
        <taxon>Mortierellales</taxon>
        <taxon>Mortierellaceae</taxon>
        <taxon>Lobosporangium</taxon>
    </lineage>
</organism>
<protein>
    <submittedName>
        <fullName evidence="2">p-loop containing nucleoside triphosphate hydrolase protein</fullName>
    </submittedName>
</protein>
<dbReference type="AlphaFoldDB" id="A0A1Y2GD72"/>
<proteinExistence type="predicted"/>
<dbReference type="InterPro" id="IPR000212">
    <property type="entry name" value="DNA_helicase_UvrD/REP"/>
</dbReference>
<dbReference type="InterPro" id="IPR027417">
    <property type="entry name" value="P-loop_NTPase"/>
</dbReference>
<reference evidence="2 3" key="1">
    <citation type="submission" date="2016-07" db="EMBL/GenBank/DDBJ databases">
        <title>Pervasive Adenine N6-methylation of Active Genes in Fungi.</title>
        <authorList>
            <consortium name="DOE Joint Genome Institute"/>
            <person name="Mondo S.J."/>
            <person name="Dannebaum R.O."/>
            <person name="Kuo R.C."/>
            <person name="Labutti K."/>
            <person name="Haridas S."/>
            <person name="Kuo A."/>
            <person name="Salamov A."/>
            <person name="Ahrendt S.R."/>
            <person name="Lipzen A."/>
            <person name="Sullivan W."/>
            <person name="Andreopoulos W.B."/>
            <person name="Clum A."/>
            <person name="Lindquist E."/>
            <person name="Daum C."/>
            <person name="Ramamoorthy G.K."/>
            <person name="Gryganskyi A."/>
            <person name="Culley D."/>
            <person name="Magnuson J.K."/>
            <person name="James T.Y."/>
            <person name="O'Malley M.A."/>
            <person name="Stajich J.E."/>
            <person name="Spatafora J.W."/>
            <person name="Visel A."/>
            <person name="Grigoriev I.V."/>
        </authorList>
    </citation>
    <scope>NUCLEOTIDE SEQUENCE [LARGE SCALE GENOMIC DNA]</scope>
    <source>
        <strain evidence="2 3">NRRL 3116</strain>
    </source>
</reference>
<gene>
    <name evidence="2" type="ORF">BCR41DRAFT_160182</name>
</gene>
<accession>A0A1Y2GD72</accession>
<evidence type="ECO:0000313" key="2">
    <source>
        <dbReference type="EMBL" id="ORZ07540.1"/>
    </source>
</evidence>
<comment type="caution">
    <text evidence="2">The sequence shown here is derived from an EMBL/GenBank/DDBJ whole genome shotgun (WGS) entry which is preliminary data.</text>
</comment>
<keyword evidence="2" id="KW-0378">Hydrolase</keyword>